<dbReference type="EMBL" id="KI913961">
    <property type="protein sequence ID" value="ETW02721.1"/>
    <property type="molecule type" value="Genomic_DNA"/>
</dbReference>
<feature type="region of interest" description="Disordered" evidence="2">
    <location>
        <begin position="412"/>
        <end position="448"/>
    </location>
</feature>
<dbReference type="SUPFAM" id="SSF49562">
    <property type="entry name" value="C2 domain (Calcium/lipid-binding domain, CaLB)"/>
    <property type="match status" value="1"/>
</dbReference>
<reference evidence="4" key="1">
    <citation type="submission" date="2013-12" db="EMBL/GenBank/DDBJ databases">
        <title>The Genome Sequence of Aphanomyces invadans NJM9701.</title>
        <authorList>
            <consortium name="The Broad Institute Genomics Platform"/>
            <person name="Russ C."/>
            <person name="Tyler B."/>
            <person name="van West P."/>
            <person name="Dieguez-Uribeondo J."/>
            <person name="Young S.K."/>
            <person name="Zeng Q."/>
            <person name="Gargeya S."/>
            <person name="Fitzgerald M."/>
            <person name="Abouelleil A."/>
            <person name="Alvarado L."/>
            <person name="Chapman S.B."/>
            <person name="Gainer-Dewar J."/>
            <person name="Goldberg J."/>
            <person name="Griggs A."/>
            <person name="Gujja S."/>
            <person name="Hansen M."/>
            <person name="Howarth C."/>
            <person name="Imamovic A."/>
            <person name="Ireland A."/>
            <person name="Larimer J."/>
            <person name="McCowan C."/>
            <person name="Murphy C."/>
            <person name="Pearson M."/>
            <person name="Poon T.W."/>
            <person name="Priest M."/>
            <person name="Roberts A."/>
            <person name="Saif S."/>
            <person name="Shea T."/>
            <person name="Sykes S."/>
            <person name="Wortman J."/>
            <person name="Nusbaum C."/>
            <person name="Birren B."/>
        </authorList>
    </citation>
    <scope>NUCLEOTIDE SEQUENCE [LARGE SCALE GENOMIC DNA]</scope>
    <source>
        <strain evidence="4">NJM9701</strain>
    </source>
</reference>
<dbReference type="OrthoDB" id="79171at2759"/>
<evidence type="ECO:0000256" key="2">
    <source>
        <dbReference type="SAM" id="MobiDB-lite"/>
    </source>
</evidence>
<dbReference type="AlphaFoldDB" id="A0A024U8G0"/>
<evidence type="ECO:0000256" key="1">
    <source>
        <dbReference type="SAM" id="Coils"/>
    </source>
</evidence>
<feature type="compositionally biased region" description="Polar residues" evidence="2">
    <location>
        <begin position="530"/>
        <end position="547"/>
    </location>
</feature>
<evidence type="ECO:0000259" key="3">
    <source>
        <dbReference type="PROSITE" id="PS50004"/>
    </source>
</evidence>
<dbReference type="VEuPathDB" id="FungiDB:H310_06153"/>
<proteinExistence type="predicted"/>
<dbReference type="RefSeq" id="XP_008869326.1">
    <property type="nucleotide sequence ID" value="XM_008871104.1"/>
</dbReference>
<keyword evidence="1" id="KW-0175">Coiled coil</keyword>
<evidence type="ECO:0000313" key="4">
    <source>
        <dbReference type="EMBL" id="ETW02721.1"/>
    </source>
</evidence>
<dbReference type="GeneID" id="20083203"/>
<feature type="coiled-coil region" evidence="1">
    <location>
        <begin position="476"/>
        <end position="510"/>
    </location>
</feature>
<feature type="compositionally biased region" description="Low complexity" evidence="2">
    <location>
        <begin position="424"/>
        <end position="438"/>
    </location>
</feature>
<protein>
    <recommendedName>
        <fullName evidence="3">C2 domain-containing protein</fullName>
    </recommendedName>
</protein>
<accession>A0A024U8G0</accession>
<organism evidence="4">
    <name type="scientific">Aphanomyces invadans</name>
    <dbReference type="NCBI Taxonomy" id="157072"/>
    <lineage>
        <taxon>Eukaryota</taxon>
        <taxon>Sar</taxon>
        <taxon>Stramenopiles</taxon>
        <taxon>Oomycota</taxon>
        <taxon>Saprolegniomycetes</taxon>
        <taxon>Saprolegniales</taxon>
        <taxon>Verrucalvaceae</taxon>
        <taxon>Aphanomyces</taxon>
    </lineage>
</organism>
<dbReference type="PROSITE" id="PS50004">
    <property type="entry name" value="C2"/>
    <property type="match status" value="1"/>
</dbReference>
<dbReference type="InterPro" id="IPR000008">
    <property type="entry name" value="C2_dom"/>
</dbReference>
<name>A0A024U8G0_9STRA</name>
<feature type="region of interest" description="Disordered" evidence="2">
    <location>
        <begin position="530"/>
        <end position="551"/>
    </location>
</feature>
<dbReference type="InterPro" id="IPR035892">
    <property type="entry name" value="C2_domain_sf"/>
</dbReference>
<feature type="compositionally biased region" description="Basic and acidic residues" evidence="2">
    <location>
        <begin position="412"/>
        <end position="423"/>
    </location>
</feature>
<dbReference type="CDD" id="cd20404">
    <property type="entry name" value="Tudor_Agenet_AtEML-like"/>
    <property type="match status" value="1"/>
</dbReference>
<gene>
    <name evidence="4" type="ORF">H310_06153</name>
</gene>
<sequence>MNFHDSVGCGVEVFCDSTKAWHQGKIVEYDAQVGYRVVYNDGNEQWEDLSDTERVHLVPTIEVLPSARPVDQSAPNVDGNNAPENKCMMNPPPELEENNLCVDVDVVDTNAEGTDLPVLGEVTANDLANDHEEIPDVCGGVASGSTSDTPHSLVGSAEDKMPSTATLHNDQCTVATTIKRLTHASATDDTYGPVQTPTQTQFAERDAQELIPSTQLSKPSDQLGKARLQFPPFLEWDGQASRLSGRIWHCRTEQEVTWRVFVKIYIVPPGPGSIQLRCKGAIHTTRTHECANGGPWFDSEWTYLFTDEPVNLDIEVLYAVYHAESTTNNIFLGQILISLRDLVGRENQSVYDNEYSLKSRQGKCVAGVYFHLEHQFLVTSFVTSTHEPTKVDSKANLPVAVQLAHDKPRLKPIVKERQREIARKATTTTRPKSSSSAPSRKHKQSLQTQEKIYKTARRMKTTSQAGNGKRSTYKTQVQLVEDIAELQSSVAQAEAQVMKLRMTLSRLEISQGKLRTTAECLKRSIARSSPLTVGTKSNNDSQGSTVAPCSRRTSESSDYLESLATVFSDAERTREQLLASIAALSREESVTDMALRDAMDDLQRGHERLQVVRGNSGAERDDDRFFSQRFNVLMGLRVDVTTLEEQKAMNESKASHSCHGGNALTEVEEKVLSRRKKEEHLQQEIALHRSQYEEIVQSNVVNNMKRQVKDLQWILLLTKRP</sequence>
<feature type="domain" description="C2" evidence="3">
    <location>
        <begin position="224"/>
        <end position="352"/>
    </location>
</feature>
<dbReference type="STRING" id="157072.A0A024U8G0"/>